<feature type="transmembrane region" description="Helical" evidence="7">
    <location>
        <begin position="472"/>
        <end position="493"/>
    </location>
</feature>
<evidence type="ECO:0000313" key="9">
    <source>
        <dbReference type="Proteomes" id="UP000604046"/>
    </source>
</evidence>
<dbReference type="InterPro" id="IPR011990">
    <property type="entry name" value="TPR-like_helical_dom_sf"/>
</dbReference>
<evidence type="ECO:0000256" key="7">
    <source>
        <dbReference type="SAM" id="Phobius"/>
    </source>
</evidence>
<evidence type="ECO:0000256" key="6">
    <source>
        <dbReference type="ARBA" id="ARBA00023136"/>
    </source>
</evidence>
<feature type="transmembrane region" description="Helical" evidence="7">
    <location>
        <begin position="349"/>
        <end position="366"/>
    </location>
</feature>
<dbReference type="GO" id="GO:0016020">
    <property type="term" value="C:membrane"/>
    <property type="evidence" value="ECO:0007669"/>
    <property type="project" value="UniProtKB-SubCell"/>
</dbReference>
<feature type="transmembrane region" description="Helical" evidence="7">
    <location>
        <begin position="531"/>
        <end position="552"/>
    </location>
</feature>
<keyword evidence="3 7" id="KW-0812">Transmembrane</keyword>
<dbReference type="Pfam" id="PF01036">
    <property type="entry name" value="Bac_rhodopsin"/>
    <property type="match status" value="1"/>
</dbReference>
<dbReference type="Gene3D" id="1.20.1070.10">
    <property type="entry name" value="Rhodopsin 7-helix transmembrane proteins"/>
    <property type="match status" value="1"/>
</dbReference>
<reference evidence="8" key="1">
    <citation type="submission" date="2021-02" db="EMBL/GenBank/DDBJ databases">
        <authorList>
            <person name="Dougan E. K."/>
            <person name="Rhodes N."/>
            <person name="Thang M."/>
            <person name="Chan C."/>
        </authorList>
    </citation>
    <scope>NUCLEOTIDE SEQUENCE</scope>
</reference>
<evidence type="ECO:0000256" key="2">
    <source>
        <dbReference type="ARBA" id="ARBA00008130"/>
    </source>
</evidence>
<keyword evidence="6 7" id="KW-0472">Membrane</keyword>
<evidence type="ECO:0000256" key="1">
    <source>
        <dbReference type="ARBA" id="ARBA00004141"/>
    </source>
</evidence>
<evidence type="ECO:0000313" key="8">
    <source>
        <dbReference type="EMBL" id="CAE7606753.1"/>
    </source>
</evidence>
<dbReference type="SUPFAM" id="SSF81321">
    <property type="entry name" value="Family A G protein-coupled receptor-like"/>
    <property type="match status" value="1"/>
</dbReference>
<organism evidence="8 9">
    <name type="scientific">Symbiodinium natans</name>
    <dbReference type="NCBI Taxonomy" id="878477"/>
    <lineage>
        <taxon>Eukaryota</taxon>
        <taxon>Sar</taxon>
        <taxon>Alveolata</taxon>
        <taxon>Dinophyceae</taxon>
        <taxon>Suessiales</taxon>
        <taxon>Symbiodiniaceae</taxon>
        <taxon>Symbiodinium</taxon>
    </lineage>
</organism>
<dbReference type="PANTHER" id="PTHR47936:SF1">
    <property type="entry name" value="PENTATRICOPEPTIDE REPEAT-CONTAINING PROTEIN GUN1, CHLOROPLASTIC"/>
    <property type="match status" value="1"/>
</dbReference>
<evidence type="ECO:0000256" key="3">
    <source>
        <dbReference type="ARBA" id="ARBA00022692"/>
    </source>
</evidence>
<keyword evidence="5 7" id="KW-1133">Transmembrane helix</keyword>
<dbReference type="PANTHER" id="PTHR47936">
    <property type="entry name" value="PPR_LONG DOMAIN-CONTAINING PROTEIN"/>
    <property type="match status" value="1"/>
</dbReference>
<dbReference type="InterPro" id="IPR001425">
    <property type="entry name" value="Arc/bac/fun_rhodopsins"/>
</dbReference>
<evidence type="ECO:0000256" key="4">
    <source>
        <dbReference type="ARBA" id="ARBA00022737"/>
    </source>
</evidence>
<comment type="subcellular location">
    <subcellularLocation>
        <location evidence="1">Membrane</location>
        <topology evidence="1">Multi-pass membrane protein</topology>
    </subcellularLocation>
</comment>
<gene>
    <name evidence="8" type="ORF">SNAT2548_LOCUS34503</name>
</gene>
<dbReference type="EMBL" id="CAJNDS010002812">
    <property type="protein sequence ID" value="CAE7606753.1"/>
    <property type="molecule type" value="Genomic_DNA"/>
</dbReference>
<feature type="transmembrane region" description="Helical" evidence="7">
    <location>
        <begin position="564"/>
        <end position="587"/>
    </location>
</feature>
<keyword evidence="4" id="KW-0677">Repeat</keyword>
<name>A0A812VAP8_9DINO</name>
<dbReference type="Gene3D" id="1.25.40.10">
    <property type="entry name" value="Tetratricopeptide repeat domain"/>
    <property type="match status" value="1"/>
</dbReference>
<comment type="similarity">
    <text evidence="2">Belongs to the archaeal/bacterial/fungal opsin family.</text>
</comment>
<dbReference type="OrthoDB" id="422817at2759"/>
<protein>
    <recommendedName>
        <fullName evidence="10">Pentatricopeptide repeat-containing protein, chloroplastic</fullName>
    </recommendedName>
</protein>
<proteinExistence type="inferred from homology"/>
<evidence type="ECO:0008006" key="10">
    <source>
        <dbReference type="Google" id="ProtNLM"/>
    </source>
</evidence>
<keyword evidence="9" id="KW-1185">Reference proteome</keyword>
<sequence length="701" mass="75933">MPGAAQAALGQRQLQMQPCDRAAGMTGINKAMAALQRKGAWPAACDFLETLSAARTTLEVVTFNSALGSLQREKRWRRASQILQAMGPAQVRRDVITVNSVLSCCHADTEGDAPWQHSMELLSSIMLTSMQPSLVSCSACSSSCASAVAWETAVQLLGQGSNTICLNVVLTACANAEQWQAALEILRSIGPLPRCCTGIQPGLADAVSFNIVAAGLFLPLPEFLLCWLDPEHNPGPGKAANIAQYGAMPKVSPVVPQPADEPDQLPAEAVSWGRWHEPSVEGARDSCAALAFTLLTDAERARLTHGQTGATTIGASIVSASFKVGPIHKISEQNAGDCHMFKQLLSRKISWVVITALTAGLCYFAVRPTLCSEVAKCQEQHSSATEFRPYSSLISAALGAVLVHELASVILTYRTAQKALSLIPNVRESLIPSGLLCTSFTVLLLENLPFYAADSAWFLHASASDRPELHEMPVYTIFYVEWLVNVPILLVLAGSISLGRPGPEVAEPLVLTNVYMILAWSADFILGPGKWAVVVISFLMYFKASMDMFLWVKRWRVDNPDGHLFGRPLLAIALVVVFGIYGLVYLFRLAGVVSWYFECVFFLTMNFSTKLCASMALAGIRSSEFQEVLLVMLANTQTSFQRTIYGDDDNQQNLFLAMPASGVTPTAVSYGAVISVLARTSQWKLVLAVLEALKAVVLRFH</sequence>
<dbReference type="Proteomes" id="UP000604046">
    <property type="component" value="Unassembled WGS sequence"/>
</dbReference>
<evidence type="ECO:0000256" key="5">
    <source>
        <dbReference type="ARBA" id="ARBA00022989"/>
    </source>
</evidence>
<dbReference type="AlphaFoldDB" id="A0A812VAP8"/>
<comment type="caution">
    <text evidence="8">The sequence shown here is derived from an EMBL/GenBank/DDBJ whole genome shotgun (WGS) entry which is preliminary data.</text>
</comment>
<accession>A0A812VAP8</accession>